<keyword evidence="5" id="KW-0677">Repeat</keyword>
<protein>
    <recommendedName>
        <fullName evidence="2">RBR-type E3 ubiquitin transferase</fullName>
        <ecNumber evidence="2">2.3.2.31</ecNumber>
    </recommendedName>
</protein>
<keyword evidence="4" id="KW-0479">Metal-binding</keyword>
<sequence length="565" mass="62765">MDARQGHDEDTSSEEALLLLAVVRHSHEASNQRNQQYQQSSEQHLGEEPDPQDDSSHDEADLDSEMDVDDEGIEYTSDMLGDISDGELDFQSGEDSEESEDHDVEMDHDGANDMDLADMLDDLSDEFSDFETGEDTEEQQPNGESESQDDTLDDEMTVDSEDDETSEDMPNPLSDGPSDDEQDRETEQQSHRLAAPEDPATQESDQTETQECTACCTEDLPATLLQELPCGHAFCRQCLIHTFEISLSLALYFPARCCDEEIPLEAIEAYMPQSDVQLYREKLVEHRTMDRTYCSNRQCLEFIPPNNTSDDGEPCYRYEAECSACKEVTCTTCKDKGHTGACEKQVEMDQTLELAESEGWKRCSRCGHLIEKADGCFVTAAMSSATTAVENLIIAIVNRMSIQPLLNNNTKLTIRRSLPQRPSMSTVLDSRLYCATRSGRGCDPAAVDLHRAGLSWLPRPRCRADKRLDCASLSRLGGGLRGSWSTPDQWCSREHPASNENETIALRSDDPIYMINVKSVFDPDCAADSRRVLLNKIPEGATLTQIADAVCGVYTTHILNGAVGG</sequence>
<dbReference type="AlphaFoldDB" id="A0A8H5WYR8"/>
<dbReference type="Gene3D" id="3.30.40.10">
    <property type="entry name" value="Zinc/RING finger domain, C3HC4 (zinc finger)"/>
    <property type="match status" value="1"/>
</dbReference>
<keyword evidence="8" id="KW-0862">Zinc</keyword>
<dbReference type="EC" id="2.3.2.31" evidence="2"/>
<comment type="catalytic activity">
    <reaction evidence="1">
        <text>[E2 ubiquitin-conjugating enzyme]-S-ubiquitinyl-L-cysteine + [acceptor protein]-L-lysine = [E2 ubiquitin-conjugating enzyme]-L-cysteine + [acceptor protein]-N(6)-ubiquitinyl-L-lysine.</text>
        <dbReference type="EC" id="2.3.2.31"/>
    </reaction>
</comment>
<proteinExistence type="predicted"/>
<feature type="compositionally biased region" description="Low complexity" evidence="9">
    <location>
        <begin position="31"/>
        <end position="43"/>
    </location>
</feature>
<dbReference type="InterPro" id="IPR013083">
    <property type="entry name" value="Znf_RING/FYVE/PHD"/>
</dbReference>
<dbReference type="GO" id="GO:0061630">
    <property type="term" value="F:ubiquitin protein ligase activity"/>
    <property type="evidence" value="ECO:0007669"/>
    <property type="project" value="UniProtKB-EC"/>
</dbReference>
<evidence type="ECO:0000313" key="12">
    <source>
        <dbReference type="Proteomes" id="UP000562682"/>
    </source>
</evidence>
<dbReference type="InterPro" id="IPR002867">
    <property type="entry name" value="IBR_dom"/>
</dbReference>
<feature type="compositionally biased region" description="Acidic residues" evidence="9">
    <location>
        <begin position="146"/>
        <end position="167"/>
    </location>
</feature>
<evidence type="ECO:0000256" key="8">
    <source>
        <dbReference type="ARBA" id="ARBA00022833"/>
    </source>
</evidence>
<feature type="compositionally biased region" description="Acidic residues" evidence="9">
    <location>
        <begin position="115"/>
        <end position="138"/>
    </location>
</feature>
<evidence type="ECO:0000256" key="5">
    <source>
        <dbReference type="ARBA" id="ARBA00022737"/>
    </source>
</evidence>
<dbReference type="InterPro" id="IPR017907">
    <property type="entry name" value="Znf_RING_CS"/>
</dbReference>
<dbReference type="InterPro" id="IPR044066">
    <property type="entry name" value="TRIAD_supradom"/>
</dbReference>
<gene>
    <name evidence="11" type="ORF">FDENT_9862</name>
</gene>
<keyword evidence="7" id="KW-0833">Ubl conjugation pathway</keyword>
<evidence type="ECO:0000259" key="10">
    <source>
        <dbReference type="PROSITE" id="PS51873"/>
    </source>
</evidence>
<feature type="compositionally biased region" description="Acidic residues" evidence="9">
    <location>
        <begin position="84"/>
        <end position="104"/>
    </location>
</feature>
<keyword evidence="6" id="KW-0863">Zinc-finger</keyword>
<dbReference type="InterPro" id="IPR031127">
    <property type="entry name" value="E3_UB_ligase_RBR"/>
</dbReference>
<dbReference type="SUPFAM" id="SSF57850">
    <property type="entry name" value="RING/U-box"/>
    <property type="match status" value="1"/>
</dbReference>
<keyword evidence="3" id="KW-0808">Transferase</keyword>
<feature type="domain" description="RING-type" evidence="10">
    <location>
        <begin position="208"/>
        <end position="376"/>
    </location>
</feature>
<dbReference type="PROSITE" id="PS00518">
    <property type="entry name" value="ZF_RING_1"/>
    <property type="match status" value="1"/>
</dbReference>
<evidence type="ECO:0000256" key="1">
    <source>
        <dbReference type="ARBA" id="ARBA00001798"/>
    </source>
</evidence>
<accession>A0A8H5WYR8</accession>
<evidence type="ECO:0000256" key="9">
    <source>
        <dbReference type="SAM" id="MobiDB-lite"/>
    </source>
</evidence>
<dbReference type="GO" id="GO:0016567">
    <property type="term" value="P:protein ubiquitination"/>
    <property type="evidence" value="ECO:0007669"/>
    <property type="project" value="InterPro"/>
</dbReference>
<dbReference type="CDD" id="cd20335">
    <property type="entry name" value="BRcat_RBR"/>
    <property type="match status" value="1"/>
</dbReference>
<evidence type="ECO:0000256" key="6">
    <source>
        <dbReference type="ARBA" id="ARBA00022771"/>
    </source>
</evidence>
<dbReference type="Pfam" id="PF01485">
    <property type="entry name" value="IBR"/>
    <property type="match status" value="1"/>
</dbReference>
<keyword evidence="12" id="KW-1185">Reference proteome</keyword>
<evidence type="ECO:0000256" key="2">
    <source>
        <dbReference type="ARBA" id="ARBA00012251"/>
    </source>
</evidence>
<comment type="caution">
    <text evidence="11">The sequence shown here is derived from an EMBL/GenBank/DDBJ whole genome shotgun (WGS) entry which is preliminary data.</text>
</comment>
<feature type="compositionally biased region" description="Acidic residues" evidence="9">
    <location>
        <begin position="60"/>
        <end position="73"/>
    </location>
</feature>
<evidence type="ECO:0000256" key="4">
    <source>
        <dbReference type="ARBA" id="ARBA00022723"/>
    </source>
</evidence>
<evidence type="ECO:0000313" key="11">
    <source>
        <dbReference type="EMBL" id="KAF5675168.1"/>
    </source>
</evidence>
<feature type="region of interest" description="Disordered" evidence="9">
    <location>
        <begin position="24"/>
        <end position="207"/>
    </location>
</feature>
<dbReference type="PROSITE" id="PS51873">
    <property type="entry name" value="TRIAD"/>
    <property type="match status" value="1"/>
</dbReference>
<dbReference type="Proteomes" id="UP000562682">
    <property type="component" value="Unassembled WGS sequence"/>
</dbReference>
<evidence type="ECO:0000256" key="7">
    <source>
        <dbReference type="ARBA" id="ARBA00022786"/>
    </source>
</evidence>
<dbReference type="EMBL" id="JAAOAK010000308">
    <property type="protein sequence ID" value="KAF5675168.1"/>
    <property type="molecule type" value="Genomic_DNA"/>
</dbReference>
<name>A0A8H5WYR8_9HYPO</name>
<reference evidence="11 12" key="1">
    <citation type="submission" date="2020-05" db="EMBL/GenBank/DDBJ databases">
        <title>Identification and distribution of gene clusters putatively required for synthesis of sphingolipid metabolism inhibitors in phylogenetically diverse species of the filamentous fungus Fusarium.</title>
        <authorList>
            <person name="Kim H.-S."/>
            <person name="Busman M."/>
            <person name="Brown D.W."/>
            <person name="Divon H."/>
            <person name="Uhlig S."/>
            <person name="Proctor R.H."/>
        </authorList>
    </citation>
    <scope>NUCLEOTIDE SEQUENCE [LARGE SCALE GENOMIC DNA]</scope>
    <source>
        <strain evidence="11 12">NRRL 25311</strain>
    </source>
</reference>
<evidence type="ECO:0000256" key="3">
    <source>
        <dbReference type="ARBA" id="ARBA00022679"/>
    </source>
</evidence>
<dbReference type="GO" id="GO:0008270">
    <property type="term" value="F:zinc ion binding"/>
    <property type="evidence" value="ECO:0007669"/>
    <property type="project" value="UniProtKB-KW"/>
</dbReference>
<dbReference type="PANTHER" id="PTHR11685">
    <property type="entry name" value="RBR FAMILY RING FINGER AND IBR DOMAIN-CONTAINING"/>
    <property type="match status" value="1"/>
</dbReference>
<organism evidence="11 12">
    <name type="scientific">Fusarium denticulatum</name>
    <dbReference type="NCBI Taxonomy" id="48507"/>
    <lineage>
        <taxon>Eukaryota</taxon>
        <taxon>Fungi</taxon>
        <taxon>Dikarya</taxon>
        <taxon>Ascomycota</taxon>
        <taxon>Pezizomycotina</taxon>
        <taxon>Sordariomycetes</taxon>
        <taxon>Hypocreomycetidae</taxon>
        <taxon>Hypocreales</taxon>
        <taxon>Nectriaceae</taxon>
        <taxon>Fusarium</taxon>
        <taxon>Fusarium fujikuroi species complex</taxon>
    </lineage>
</organism>